<feature type="non-terminal residue" evidence="10">
    <location>
        <position position="268"/>
    </location>
</feature>
<evidence type="ECO:0000256" key="1">
    <source>
        <dbReference type="ARBA" id="ARBA00005272"/>
    </source>
</evidence>
<evidence type="ECO:0000256" key="7">
    <source>
        <dbReference type="ARBA" id="ARBA00047599"/>
    </source>
</evidence>
<proteinExistence type="inferred from homology"/>
<comment type="similarity">
    <text evidence="1">Belongs to the NADH dehydrogenase family.</text>
</comment>
<dbReference type="Proteomes" id="UP001212841">
    <property type="component" value="Unassembled WGS sequence"/>
</dbReference>
<dbReference type="InterPro" id="IPR036188">
    <property type="entry name" value="FAD/NAD-bd_sf"/>
</dbReference>
<evidence type="ECO:0000256" key="5">
    <source>
        <dbReference type="ARBA" id="ARBA00023002"/>
    </source>
</evidence>
<dbReference type="GO" id="GO:0050136">
    <property type="term" value="F:NADH dehydrogenase (quinone) (non-electrogenic) activity"/>
    <property type="evidence" value="ECO:0007669"/>
    <property type="project" value="UniProtKB-EC"/>
</dbReference>
<name>A0AAD5X7Y4_9FUNG</name>
<dbReference type="EMBL" id="JADGJD010000144">
    <property type="protein sequence ID" value="KAJ3054321.1"/>
    <property type="molecule type" value="Genomic_DNA"/>
</dbReference>
<evidence type="ECO:0000256" key="2">
    <source>
        <dbReference type="ARBA" id="ARBA00012637"/>
    </source>
</evidence>
<organism evidence="10 11">
    <name type="scientific">Rhizophlyctis rosea</name>
    <dbReference type="NCBI Taxonomy" id="64517"/>
    <lineage>
        <taxon>Eukaryota</taxon>
        <taxon>Fungi</taxon>
        <taxon>Fungi incertae sedis</taxon>
        <taxon>Chytridiomycota</taxon>
        <taxon>Chytridiomycota incertae sedis</taxon>
        <taxon>Chytridiomycetes</taxon>
        <taxon>Rhizophlyctidales</taxon>
        <taxon>Rhizophlyctidaceae</taxon>
        <taxon>Rhizophlyctis</taxon>
    </lineage>
</organism>
<accession>A0AAD5X7Y4</accession>
<dbReference type="Gene3D" id="3.50.50.100">
    <property type="match status" value="1"/>
</dbReference>
<dbReference type="Pfam" id="PF07992">
    <property type="entry name" value="Pyr_redox_2"/>
    <property type="match status" value="1"/>
</dbReference>
<sequence>MELRSIMMPIRYITRFKRREVMFIEGECNKIDPVNKTILVEDNSEIVGAVSSQTIPYDYLVVACGAENATFGIPGVKDFACFLKESWDARKIRTRLMDCIETASFAGQTAEEIERLLHMVVVGGGPTGVEYAAELHDFLVDDLGHWYPEFASKINITLVEAMPHVLPMFSKELINYTEKTFAENKVKILNNTMVKEVKQKELVVQNAQKEIERIPYGLLVWATGNAPRTVVQDLIKQLPPTLQNQRRGLVVDEYLRVKGTDNIYCLGD</sequence>
<evidence type="ECO:0000256" key="8">
    <source>
        <dbReference type="ARBA" id="ARBA00049010"/>
    </source>
</evidence>
<dbReference type="GO" id="GO:0005739">
    <property type="term" value="C:mitochondrion"/>
    <property type="evidence" value="ECO:0007669"/>
    <property type="project" value="TreeGrafter"/>
</dbReference>
<dbReference type="PANTHER" id="PTHR43706">
    <property type="entry name" value="NADH DEHYDROGENASE"/>
    <property type="match status" value="1"/>
</dbReference>
<keyword evidence="3" id="KW-0285">Flavoprotein</keyword>
<evidence type="ECO:0000313" key="10">
    <source>
        <dbReference type="EMBL" id="KAJ3054321.1"/>
    </source>
</evidence>
<dbReference type="InterPro" id="IPR023753">
    <property type="entry name" value="FAD/NAD-binding_dom"/>
</dbReference>
<evidence type="ECO:0000256" key="6">
    <source>
        <dbReference type="ARBA" id="ARBA00023027"/>
    </source>
</evidence>
<keyword evidence="6" id="KW-0520">NAD</keyword>
<gene>
    <name evidence="10" type="primary">NDE1</name>
    <name evidence="10" type="ORF">HK097_002105</name>
</gene>
<keyword evidence="11" id="KW-1185">Reference proteome</keyword>
<dbReference type="SUPFAM" id="SSF51905">
    <property type="entry name" value="FAD/NAD(P)-binding domain"/>
    <property type="match status" value="2"/>
</dbReference>
<protein>
    <recommendedName>
        <fullName evidence="2">NADH:ubiquinone reductase (non-electrogenic)</fullName>
        <ecNumber evidence="2">1.6.5.9</ecNumber>
    </recommendedName>
</protein>
<dbReference type="InterPro" id="IPR045024">
    <property type="entry name" value="NDH-2"/>
</dbReference>
<keyword evidence="5" id="KW-0560">Oxidoreductase</keyword>
<comment type="catalytic activity">
    <reaction evidence="7">
        <text>a quinone + NADH + H(+) = a quinol + NAD(+)</text>
        <dbReference type="Rhea" id="RHEA:46160"/>
        <dbReference type="ChEBI" id="CHEBI:15378"/>
        <dbReference type="ChEBI" id="CHEBI:24646"/>
        <dbReference type="ChEBI" id="CHEBI:57540"/>
        <dbReference type="ChEBI" id="CHEBI:57945"/>
        <dbReference type="ChEBI" id="CHEBI:132124"/>
        <dbReference type="EC" id="1.6.5.9"/>
    </reaction>
</comment>
<keyword evidence="4" id="KW-0274">FAD</keyword>
<evidence type="ECO:0000313" key="11">
    <source>
        <dbReference type="Proteomes" id="UP001212841"/>
    </source>
</evidence>
<evidence type="ECO:0000256" key="3">
    <source>
        <dbReference type="ARBA" id="ARBA00022630"/>
    </source>
</evidence>
<dbReference type="PANTHER" id="PTHR43706:SF47">
    <property type="entry name" value="EXTERNAL NADH-UBIQUINONE OXIDOREDUCTASE 1, MITOCHONDRIAL-RELATED"/>
    <property type="match status" value="1"/>
</dbReference>
<dbReference type="PRINTS" id="PR00368">
    <property type="entry name" value="FADPNR"/>
</dbReference>
<feature type="domain" description="FAD/NAD(P)-binding" evidence="9">
    <location>
        <begin position="19"/>
        <end position="268"/>
    </location>
</feature>
<evidence type="ECO:0000256" key="4">
    <source>
        <dbReference type="ARBA" id="ARBA00022827"/>
    </source>
</evidence>
<comment type="caution">
    <text evidence="10">The sequence shown here is derived from an EMBL/GenBank/DDBJ whole genome shotgun (WGS) entry which is preliminary data.</text>
</comment>
<dbReference type="EC" id="1.6.5.9" evidence="2"/>
<reference evidence="10" key="1">
    <citation type="submission" date="2020-05" db="EMBL/GenBank/DDBJ databases">
        <title>Phylogenomic resolution of chytrid fungi.</title>
        <authorList>
            <person name="Stajich J.E."/>
            <person name="Amses K."/>
            <person name="Simmons R."/>
            <person name="Seto K."/>
            <person name="Myers J."/>
            <person name="Bonds A."/>
            <person name="Quandt C.A."/>
            <person name="Barry K."/>
            <person name="Liu P."/>
            <person name="Grigoriev I."/>
            <person name="Longcore J.E."/>
            <person name="James T.Y."/>
        </authorList>
    </citation>
    <scope>NUCLEOTIDE SEQUENCE</scope>
    <source>
        <strain evidence="10">JEL0318</strain>
    </source>
</reference>
<dbReference type="AlphaFoldDB" id="A0AAD5X7Y4"/>
<evidence type="ECO:0000259" key="9">
    <source>
        <dbReference type="Pfam" id="PF07992"/>
    </source>
</evidence>
<comment type="catalytic activity">
    <reaction evidence="8">
        <text>a ubiquinone + NADH + H(+) = a ubiquinol + NAD(+)</text>
        <dbReference type="Rhea" id="RHEA:23152"/>
        <dbReference type="Rhea" id="RHEA-COMP:9565"/>
        <dbReference type="Rhea" id="RHEA-COMP:9566"/>
        <dbReference type="ChEBI" id="CHEBI:15378"/>
        <dbReference type="ChEBI" id="CHEBI:16389"/>
        <dbReference type="ChEBI" id="CHEBI:17976"/>
        <dbReference type="ChEBI" id="CHEBI:57540"/>
        <dbReference type="ChEBI" id="CHEBI:57945"/>
    </reaction>
</comment>